<sequence>MGVNGVTNGVNTADAYGTYSTAKKSSDTEAVKEENTSGVIYESSASTETASKKVYKQDTALIAKLKADADARAAQFKSLVEQMIANQGKTLGKADSIWSFLSSGNFTVDAATKAQAQADIAEDGYWGVEQTSGRIIDFATALTGGDPDKIEAMRDAFKKGFEQATKTWGDKLPDISQKTYQAVMDKFDKLAEAANSKN</sequence>
<dbReference type="OrthoDB" id="49105at2"/>
<name>A0A4R1R6C2_9FIRM</name>
<proteinExistence type="predicted"/>
<dbReference type="RefSeq" id="WP_031391235.1">
    <property type="nucleotide sequence ID" value="NZ_JPNB01000002.1"/>
</dbReference>
<protein>
    <recommendedName>
        <fullName evidence="3">DUF5610 domain-containing protein</fullName>
    </recommendedName>
</protein>
<evidence type="ECO:0000313" key="1">
    <source>
        <dbReference type="EMBL" id="TCL61116.1"/>
    </source>
</evidence>
<accession>A0A4R1R6C2</accession>
<dbReference type="EMBL" id="SLUO01000001">
    <property type="protein sequence ID" value="TCL61116.1"/>
    <property type="molecule type" value="Genomic_DNA"/>
</dbReference>
<dbReference type="STRING" id="1469948.GCA_000732725_02556"/>
<reference evidence="1 2" key="1">
    <citation type="submission" date="2019-03" db="EMBL/GenBank/DDBJ databases">
        <title>Genomic Encyclopedia of Type Strains, Phase IV (KMG-IV): sequencing the most valuable type-strain genomes for metagenomic binning, comparative biology and taxonomic classification.</title>
        <authorList>
            <person name="Goeker M."/>
        </authorList>
    </citation>
    <scope>NUCLEOTIDE SEQUENCE [LARGE SCALE GENOMIC DNA]</scope>
    <source>
        <strain evidence="1 2">DSM 100556</strain>
    </source>
</reference>
<comment type="caution">
    <text evidence="1">The sequence shown here is derived from an EMBL/GenBank/DDBJ whole genome shotgun (WGS) entry which is preliminary data.</text>
</comment>
<dbReference type="AlphaFoldDB" id="A0A4R1R6C2"/>
<dbReference type="Proteomes" id="UP000295718">
    <property type="component" value="Unassembled WGS sequence"/>
</dbReference>
<evidence type="ECO:0008006" key="3">
    <source>
        <dbReference type="Google" id="ProtNLM"/>
    </source>
</evidence>
<gene>
    <name evidence="1" type="ORF">EDD76_101213</name>
</gene>
<evidence type="ECO:0000313" key="2">
    <source>
        <dbReference type="Proteomes" id="UP000295718"/>
    </source>
</evidence>
<keyword evidence="2" id="KW-1185">Reference proteome</keyword>
<organism evidence="1 2">
    <name type="scientific">Kineothrix alysoides</name>
    <dbReference type="NCBI Taxonomy" id="1469948"/>
    <lineage>
        <taxon>Bacteria</taxon>
        <taxon>Bacillati</taxon>
        <taxon>Bacillota</taxon>
        <taxon>Clostridia</taxon>
        <taxon>Lachnospirales</taxon>
        <taxon>Lachnospiraceae</taxon>
        <taxon>Kineothrix</taxon>
    </lineage>
</organism>